<keyword evidence="4" id="KW-1185">Reference proteome</keyword>
<dbReference type="Pfam" id="PF21365">
    <property type="entry name" value="Glyco_hydro_31_3rd"/>
    <property type="match status" value="1"/>
</dbReference>
<organism evidence="4 5">
    <name type="scientific">Ditylenchus dipsaci</name>
    <dbReference type="NCBI Taxonomy" id="166011"/>
    <lineage>
        <taxon>Eukaryota</taxon>
        <taxon>Metazoa</taxon>
        <taxon>Ecdysozoa</taxon>
        <taxon>Nematoda</taxon>
        <taxon>Chromadorea</taxon>
        <taxon>Rhabditida</taxon>
        <taxon>Tylenchina</taxon>
        <taxon>Tylenchomorpha</taxon>
        <taxon>Sphaerularioidea</taxon>
        <taxon>Anguinidae</taxon>
        <taxon>Anguininae</taxon>
        <taxon>Ditylenchus</taxon>
    </lineage>
</organism>
<dbReference type="InterPro" id="IPR048395">
    <property type="entry name" value="Glyco_hydro_31_C"/>
</dbReference>
<proteinExistence type="predicted"/>
<evidence type="ECO:0000259" key="3">
    <source>
        <dbReference type="Pfam" id="PF21365"/>
    </source>
</evidence>
<sequence length="78" mass="8831">MPVIRPMWWASDTFEALNCSDQFMVGDKLLVAPVVYPNMTSRQVYLPAGKWREINTKHGIQWATDRASGCSLKNTTTV</sequence>
<dbReference type="InterPro" id="IPR050985">
    <property type="entry name" value="Alpha-glycosidase_related"/>
</dbReference>
<reference evidence="5" key="1">
    <citation type="submission" date="2022-11" db="UniProtKB">
        <authorList>
            <consortium name="WormBaseParasite"/>
        </authorList>
    </citation>
    <scope>IDENTIFICATION</scope>
</reference>
<evidence type="ECO:0000256" key="1">
    <source>
        <dbReference type="ARBA" id="ARBA00022801"/>
    </source>
</evidence>
<evidence type="ECO:0000313" key="5">
    <source>
        <dbReference type="WBParaSite" id="jg4317"/>
    </source>
</evidence>
<dbReference type="PANTHER" id="PTHR43053">
    <property type="entry name" value="GLYCOSIDASE FAMILY 31"/>
    <property type="match status" value="1"/>
</dbReference>
<dbReference type="InterPro" id="IPR013780">
    <property type="entry name" value="Glyco_hydro_b"/>
</dbReference>
<accession>A0A915EC81</accession>
<dbReference type="PANTHER" id="PTHR43053:SF4">
    <property type="entry name" value="MYOGENESIS-REGULATING GLYCOSIDASE"/>
    <property type="match status" value="1"/>
</dbReference>
<dbReference type="GO" id="GO:0016798">
    <property type="term" value="F:hydrolase activity, acting on glycosyl bonds"/>
    <property type="evidence" value="ECO:0007669"/>
    <property type="project" value="UniProtKB-KW"/>
</dbReference>
<dbReference type="WBParaSite" id="jg4317">
    <property type="protein sequence ID" value="jg4317"/>
    <property type="gene ID" value="jg4317"/>
</dbReference>
<protein>
    <submittedName>
        <fullName evidence="5">Alpha-glucosidase</fullName>
    </submittedName>
</protein>
<name>A0A915EC81_9BILA</name>
<dbReference type="SUPFAM" id="SSF51011">
    <property type="entry name" value="Glycosyl hydrolase domain"/>
    <property type="match status" value="1"/>
</dbReference>
<keyword evidence="2" id="KW-0326">Glycosidase</keyword>
<evidence type="ECO:0000256" key="2">
    <source>
        <dbReference type="ARBA" id="ARBA00023295"/>
    </source>
</evidence>
<dbReference type="Gene3D" id="2.60.40.1180">
    <property type="entry name" value="Golgi alpha-mannosidase II"/>
    <property type="match status" value="1"/>
</dbReference>
<feature type="domain" description="Glycosyl hydrolase family 31 C-terminal" evidence="3">
    <location>
        <begin position="1"/>
        <end position="61"/>
    </location>
</feature>
<keyword evidence="1" id="KW-0378">Hydrolase</keyword>
<evidence type="ECO:0000313" key="4">
    <source>
        <dbReference type="Proteomes" id="UP000887574"/>
    </source>
</evidence>
<dbReference type="Proteomes" id="UP000887574">
    <property type="component" value="Unplaced"/>
</dbReference>
<dbReference type="AlphaFoldDB" id="A0A915EC81"/>